<evidence type="ECO:0000313" key="3">
    <source>
        <dbReference type="Proteomes" id="UP001596142"/>
    </source>
</evidence>
<evidence type="ECO:0000313" key="2">
    <source>
        <dbReference type="EMBL" id="MFC5712441.1"/>
    </source>
</evidence>
<dbReference type="EMBL" id="JBHSOZ010000003">
    <property type="protein sequence ID" value="MFC5712441.1"/>
    <property type="molecule type" value="Genomic_DNA"/>
</dbReference>
<comment type="caution">
    <text evidence="2">The sequence shown here is derived from an EMBL/GenBank/DDBJ whole genome shotgun (WGS) entry which is preliminary data.</text>
</comment>
<proteinExistence type="predicted"/>
<dbReference type="Proteomes" id="UP001596142">
    <property type="component" value="Unassembled WGS sequence"/>
</dbReference>
<keyword evidence="1" id="KW-0472">Membrane</keyword>
<organism evidence="2 3">
    <name type="scientific">Thalassorhabdus alkalitolerans</name>
    <dbReference type="NCBI Taxonomy" id="2282697"/>
    <lineage>
        <taxon>Bacteria</taxon>
        <taxon>Bacillati</taxon>
        <taxon>Bacillota</taxon>
        <taxon>Bacilli</taxon>
        <taxon>Bacillales</taxon>
        <taxon>Bacillaceae</taxon>
        <taxon>Thalassorhabdus</taxon>
    </lineage>
</organism>
<feature type="transmembrane region" description="Helical" evidence="1">
    <location>
        <begin position="21"/>
        <end position="48"/>
    </location>
</feature>
<feature type="transmembrane region" description="Helical" evidence="1">
    <location>
        <begin position="83"/>
        <end position="105"/>
    </location>
</feature>
<keyword evidence="1" id="KW-1133">Transmembrane helix</keyword>
<reference evidence="3" key="1">
    <citation type="journal article" date="2019" name="Int. J. Syst. Evol. Microbiol.">
        <title>The Global Catalogue of Microorganisms (GCM) 10K type strain sequencing project: providing services to taxonomists for standard genome sequencing and annotation.</title>
        <authorList>
            <consortium name="The Broad Institute Genomics Platform"/>
            <consortium name="The Broad Institute Genome Sequencing Center for Infectious Disease"/>
            <person name="Wu L."/>
            <person name="Ma J."/>
        </authorList>
    </citation>
    <scope>NUCLEOTIDE SEQUENCE [LARGE SCALE GENOMIC DNA]</scope>
    <source>
        <strain evidence="3">CECT 7184</strain>
    </source>
</reference>
<feature type="transmembrane region" description="Helical" evidence="1">
    <location>
        <begin position="54"/>
        <end position="76"/>
    </location>
</feature>
<accession>A0ABW0YJY4</accession>
<keyword evidence="3" id="KW-1185">Reference proteome</keyword>
<evidence type="ECO:0000256" key="1">
    <source>
        <dbReference type="SAM" id="Phobius"/>
    </source>
</evidence>
<name>A0ABW0YJY4_9BACI</name>
<keyword evidence="1" id="KW-0812">Transmembrane</keyword>
<dbReference type="RefSeq" id="WP_385939583.1">
    <property type="nucleotide sequence ID" value="NZ_JBHSOZ010000003.1"/>
</dbReference>
<sequence length="108" mass="12579">MARMTRTKKLEEKKKVDTKERIAQLSVYSFFLMIALLISLILSFFFHFERIEAALVYLFLLNLVLTFGLTTASAVLKRYISRLQLWILITSAGLLAICSYVIYIFRFA</sequence>
<gene>
    <name evidence="2" type="ORF">ACFPU1_06585</name>
</gene>
<protein>
    <submittedName>
        <fullName evidence="2">Uncharacterized protein</fullName>
    </submittedName>
</protein>